<reference evidence="2" key="1">
    <citation type="submission" date="2022-11" db="UniProtKB">
        <authorList>
            <consortium name="WormBaseParasite"/>
        </authorList>
    </citation>
    <scope>IDENTIFICATION</scope>
</reference>
<dbReference type="Proteomes" id="UP000887565">
    <property type="component" value="Unplaced"/>
</dbReference>
<sequence>MVTIQKKKKCFPIENSQASSNEKYVEVPALSKRDLNPITQSTTKQSSGLESKAETCQYLLFLATALQTQGTEFGTQNKEKMLVDEAFLGDLQQHL</sequence>
<name>A0A915KZQ4_ROMCU</name>
<dbReference type="WBParaSite" id="nRc.2.0.1.t43665-RA">
    <property type="protein sequence ID" value="nRc.2.0.1.t43665-RA"/>
    <property type="gene ID" value="nRc.2.0.1.g43665"/>
</dbReference>
<keyword evidence="1" id="KW-1185">Reference proteome</keyword>
<organism evidence="1 2">
    <name type="scientific">Romanomermis culicivorax</name>
    <name type="common">Nematode worm</name>
    <dbReference type="NCBI Taxonomy" id="13658"/>
    <lineage>
        <taxon>Eukaryota</taxon>
        <taxon>Metazoa</taxon>
        <taxon>Ecdysozoa</taxon>
        <taxon>Nematoda</taxon>
        <taxon>Enoplea</taxon>
        <taxon>Dorylaimia</taxon>
        <taxon>Mermithida</taxon>
        <taxon>Mermithoidea</taxon>
        <taxon>Mermithidae</taxon>
        <taxon>Romanomermis</taxon>
    </lineage>
</organism>
<protein>
    <submittedName>
        <fullName evidence="2">Uncharacterized protein</fullName>
    </submittedName>
</protein>
<accession>A0A915KZQ4</accession>
<proteinExistence type="predicted"/>
<evidence type="ECO:0000313" key="2">
    <source>
        <dbReference type="WBParaSite" id="nRc.2.0.1.t43665-RA"/>
    </source>
</evidence>
<dbReference type="AlphaFoldDB" id="A0A915KZQ4"/>
<evidence type="ECO:0000313" key="1">
    <source>
        <dbReference type="Proteomes" id="UP000887565"/>
    </source>
</evidence>